<dbReference type="NCBIfam" id="TIGR03830">
    <property type="entry name" value="CxxCG_CxxCG_HTH"/>
    <property type="match status" value="1"/>
</dbReference>
<dbReference type="OrthoDB" id="3213544at2"/>
<accession>C8W537</accession>
<evidence type="ECO:0000313" key="3">
    <source>
        <dbReference type="Proteomes" id="UP000002217"/>
    </source>
</evidence>
<dbReference type="InterPro" id="IPR022452">
    <property type="entry name" value="MqsA"/>
</dbReference>
<dbReference type="AlphaFoldDB" id="C8W537"/>
<feature type="domain" description="Antitoxin SocA-like Panacea" evidence="1">
    <location>
        <begin position="187"/>
        <end position="279"/>
    </location>
</feature>
<dbReference type="InterPro" id="IPR025272">
    <property type="entry name" value="SocA_Panacea"/>
</dbReference>
<reference evidence="2 3" key="1">
    <citation type="journal article" date="2009" name="Stand. Genomic Sci.">
        <title>Complete genome sequence of Desulfotomaculum acetoxidans type strain (5575).</title>
        <authorList>
            <person name="Spring S."/>
            <person name="Lapidus A."/>
            <person name="Schroder M."/>
            <person name="Gleim D."/>
            <person name="Sims D."/>
            <person name="Meincke L."/>
            <person name="Glavina Del Rio T."/>
            <person name="Tice H."/>
            <person name="Copeland A."/>
            <person name="Cheng J.F."/>
            <person name="Lucas S."/>
            <person name="Chen F."/>
            <person name="Nolan M."/>
            <person name="Bruce D."/>
            <person name="Goodwin L."/>
            <person name="Pitluck S."/>
            <person name="Ivanova N."/>
            <person name="Mavromatis K."/>
            <person name="Mikhailova N."/>
            <person name="Pati A."/>
            <person name="Chen A."/>
            <person name="Palaniappan K."/>
            <person name="Land M."/>
            <person name="Hauser L."/>
            <person name="Chang Y.J."/>
            <person name="Jeffries C.D."/>
            <person name="Chain P."/>
            <person name="Saunders E."/>
            <person name="Brettin T."/>
            <person name="Detter J.C."/>
            <person name="Goker M."/>
            <person name="Bristow J."/>
            <person name="Eisen J.A."/>
            <person name="Markowitz V."/>
            <person name="Hugenholtz P."/>
            <person name="Kyrpides N.C."/>
            <person name="Klenk H.P."/>
            <person name="Han C."/>
        </authorList>
    </citation>
    <scope>NUCLEOTIDE SEQUENCE [LARGE SCALE GENOMIC DNA]</scope>
    <source>
        <strain evidence="3">ATCC 49208 / DSM 771 / VKM B-1644</strain>
    </source>
</reference>
<dbReference type="HOGENOM" id="CLU_069064_1_0_9"/>
<dbReference type="KEGG" id="dae:Dtox_0459"/>
<evidence type="ECO:0000313" key="2">
    <source>
        <dbReference type="EMBL" id="ACV61389.1"/>
    </source>
</evidence>
<dbReference type="eggNOG" id="COG3600">
    <property type="taxonomic scope" value="Bacteria"/>
</dbReference>
<keyword evidence="3" id="KW-1185">Reference proteome</keyword>
<dbReference type="EMBL" id="CP001720">
    <property type="protein sequence ID" value="ACV61389.1"/>
    <property type="molecule type" value="Genomic_DNA"/>
</dbReference>
<dbReference type="STRING" id="485916.Dtox_0459"/>
<name>C8W537_DESAS</name>
<dbReference type="Proteomes" id="UP000002217">
    <property type="component" value="Chromosome"/>
</dbReference>
<gene>
    <name evidence="2" type="ordered locus">Dtox_0459</name>
</gene>
<protein>
    <submittedName>
        <fullName evidence="2">Putative phage-associated protein</fullName>
    </submittedName>
</protein>
<proteinExistence type="predicted"/>
<organism evidence="2 3">
    <name type="scientific">Desulfofarcimen acetoxidans (strain ATCC 49208 / DSM 771 / KCTC 5769 / VKM B-1644 / 5575)</name>
    <name type="common">Desulfotomaculum acetoxidans</name>
    <dbReference type="NCBI Taxonomy" id="485916"/>
    <lineage>
        <taxon>Bacteria</taxon>
        <taxon>Bacillati</taxon>
        <taxon>Bacillota</taxon>
        <taxon>Clostridia</taxon>
        <taxon>Eubacteriales</taxon>
        <taxon>Peptococcaceae</taxon>
        <taxon>Desulfofarcimen</taxon>
    </lineage>
</organism>
<evidence type="ECO:0000259" key="1">
    <source>
        <dbReference type="Pfam" id="PF13274"/>
    </source>
</evidence>
<dbReference type="RefSeq" id="WP_015756108.1">
    <property type="nucleotide sequence ID" value="NC_013216.1"/>
</dbReference>
<dbReference type="Pfam" id="PF13274">
    <property type="entry name" value="SocA_Panacea"/>
    <property type="match status" value="1"/>
</dbReference>
<sequence length="334" mass="38773">MDGKMTFCEECRKDVAYSLKSVSTTGALKGEEYEFAGKKAICAECGAEVYAAEIEDENLKILYDAYRQKNGIISFEKILEIPQKYNIGKRPLSLLLGWGEMTFTRYCDGDMPTKQYSDVLRRIYEEPAFYLSLLEESKGNLKSLMAYEKSKRATVELLGEQKNETSKVDKVIGYLLFRCEDITPLALQKALYYIQGFYYAFMDSFLFTEDCEAWVHGPVYREIYNRYSSYRFDPIESNDEFDVSVFTDAEKAVIDSIIQNFCCYSGKILERFTHSEMPWIKTRGNLPADTHSNRKISKEIIGEYFIAVKQKYNMLMPNDIENYTQVMFKRSIKS</sequence>